<dbReference type="SUPFAM" id="SSF103657">
    <property type="entry name" value="BAR/IMD domain-like"/>
    <property type="match status" value="1"/>
</dbReference>
<keyword evidence="5" id="KW-1185">Reference proteome</keyword>
<dbReference type="GO" id="GO:0005737">
    <property type="term" value="C:cytoplasm"/>
    <property type="evidence" value="ECO:0007669"/>
    <property type="project" value="TreeGrafter"/>
</dbReference>
<protein>
    <recommendedName>
        <fullName evidence="3">Rho-GAP domain-containing protein</fullName>
    </recommendedName>
</protein>
<dbReference type="EMBL" id="JAKELL010000074">
    <property type="protein sequence ID" value="KAH8984627.1"/>
    <property type="molecule type" value="Genomic_DNA"/>
</dbReference>
<dbReference type="GO" id="GO:0007165">
    <property type="term" value="P:signal transduction"/>
    <property type="evidence" value="ECO:0007669"/>
    <property type="project" value="InterPro"/>
</dbReference>
<comment type="caution">
    <text evidence="4">The sequence shown here is derived from an EMBL/GenBank/DDBJ whole genome shotgun (WGS) entry which is preliminary data.</text>
</comment>
<dbReference type="Pfam" id="PF00620">
    <property type="entry name" value="RhoGAP"/>
    <property type="match status" value="1"/>
</dbReference>
<reference evidence="4" key="1">
    <citation type="submission" date="2022-01" db="EMBL/GenBank/DDBJ databases">
        <title>Comparative genomics reveals a dynamic genome evolution in the ectomycorrhizal milk-cap (Lactarius) mushrooms.</title>
        <authorList>
            <consortium name="DOE Joint Genome Institute"/>
            <person name="Lebreton A."/>
            <person name="Tang N."/>
            <person name="Kuo A."/>
            <person name="LaButti K."/>
            <person name="Drula E."/>
            <person name="Barry K."/>
            <person name="Clum A."/>
            <person name="Lipzen A."/>
            <person name="Mousain D."/>
            <person name="Ng V."/>
            <person name="Wang R."/>
            <person name="Wang X."/>
            <person name="Dai Y."/>
            <person name="Henrissat B."/>
            <person name="Grigoriev I.V."/>
            <person name="Guerin-Laguette A."/>
            <person name="Yu F."/>
            <person name="Martin F.M."/>
        </authorList>
    </citation>
    <scope>NUCLEOTIDE SEQUENCE</scope>
    <source>
        <strain evidence="4">QP</strain>
    </source>
</reference>
<dbReference type="Gene3D" id="1.10.555.10">
    <property type="entry name" value="Rho GTPase activation protein"/>
    <property type="match status" value="1"/>
</dbReference>
<keyword evidence="1" id="KW-0343">GTPase activation</keyword>
<sequence length="697" mass="77745">MSLISTEPQSRAALEGHSNGLISHFDTQLEIIVERYLSFFQERRSVEETYVDSLRNLHLKAYVTDTSFDPRIEPTTTRAAWNKVKGNLERESKARQAFVDTLDVDILKPLTALKESLAQTRKRLKEELRTSAEDYANHAESTLSKLGRVYLKKYQDYVRPAEILRRTPDPSTSNKRIGSRFSSLFRGRRDTEDTESEVAEPEEVVSEDDCRKAVHTLNVLRLRRVEILEDGYESLERLVLTTTIKDTLVNSSFGKHTYLAINTRSEVEKALAGSNTHDLAASFRRALTFATPPVTFYRNFRVGGYSDAIFGVTLADYASSRDREDIVPKIIRVCTEEVEKRGLNANKIYSSGSMDSAEVQRLRQKFEQNEKSFSFSPTDDIHSIAMLLKLYLRELPEPLFRLSLHDYRQHGQNKASYTENDFSLLRSKIHELPKVHKASLGALSQHLSLVASHADMNGMGAQDLASALALHIFGKGEVMQGNVDIRKLARVSIMEVLIKNAQALFHEYPLPPTPPSSTGLAEETSSVISYGSLFLTPEFPQYSEVQATGSVFLPRPRPISHIHMSSQSTSSVSPSDSTGDLSGRLTPTLVPLLSPLPGFSRSRGSSETKEAPTREQFKHQPRSREAIFSNSSQDVGPPPPQSMVSRRQPQYLEALSLSLSPGAGSVLSDITGHPLSSATSLRSAMGAYSPAPEERLR</sequence>
<evidence type="ECO:0000313" key="5">
    <source>
        <dbReference type="Proteomes" id="UP001201163"/>
    </source>
</evidence>
<dbReference type="CDD" id="cd00159">
    <property type="entry name" value="RhoGAP"/>
    <property type="match status" value="1"/>
</dbReference>
<dbReference type="Pfam" id="PF00611">
    <property type="entry name" value="FCH"/>
    <property type="match status" value="1"/>
</dbReference>
<feature type="compositionally biased region" description="Low complexity" evidence="2">
    <location>
        <begin position="561"/>
        <end position="597"/>
    </location>
</feature>
<dbReference type="PROSITE" id="PS50238">
    <property type="entry name" value="RHOGAP"/>
    <property type="match status" value="1"/>
</dbReference>
<dbReference type="AlphaFoldDB" id="A0AAD4LB59"/>
<evidence type="ECO:0000313" key="4">
    <source>
        <dbReference type="EMBL" id="KAH8984627.1"/>
    </source>
</evidence>
<accession>A0AAD4LB59</accession>
<evidence type="ECO:0000256" key="2">
    <source>
        <dbReference type="SAM" id="MobiDB-lite"/>
    </source>
</evidence>
<organism evidence="4 5">
    <name type="scientific">Lactarius akahatsu</name>
    <dbReference type="NCBI Taxonomy" id="416441"/>
    <lineage>
        <taxon>Eukaryota</taxon>
        <taxon>Fungi</taxon>
        <taxon>Dikarya</taxon>
        <taxon>Basidiomycota</taxon>
        <taxon>Agaricomycotina</taxon>
        <taxon>Agaricomycetes</taxon>
        <taxon>Russulales</taxon>
        <taxon>Russulaceae</taxon>
        <taxon>Lactarius</taxon>
    </lineage>
</organism>
<dbReference type="InterPro" id="IPR001060">
    <property type="entry name" value="FCH_dom"/>
</dbReference>
<feature type="region of interest" description="Disordered" evidence="2">
    <location>
        <begin position="662"/>
        <end position="697"/>
    </location>
</feature>
<evidence type="ECO:0000259" key="3">
    <source>
        <dbReference type="PROSITE" id="PS50238"/>
    </source>
</evidence>
<dbReference type="SUPFAM" id="SSF48350">
    <property type="entry name" value="GTPase activation domain, GAP"/>
    <property type="match status" value="1"/>
</dbReference>
<dbReference type="InterPro" id="IPR027267">
    <property type="entry name" value="AH/BAR_dom_sf"/>
</dbReference>
<proteinExistence type="predicted"/>
<feature type="compositionally biased region" description="Basic and acidic residues" evidence="2">
    <location>
        <begin position="604"/>
        <end position="625"/>
    </location>
</feature>
<feature type="region of interest" description="Disordered" evidence="2">
    <location>
        <begin position="558"/>
        <end position="649"/>
    </location>
</feature>
<dbReference type="GO" id="GO:0005096">
    <property type="term" value="F:GTPase activator activity"/>
    <property type="evidence" value="ECO:0007669"/>
    <property type="project" value="UniProtKB-KW"/>
</dbReference>
<dbReference type="InterPro" id="IPR050729">
    <property type="entry name" value="Rho-GAP"/>
</dbReference>
<dbReference type="InterPro" id="IPR008936">
    <property type="entry name" value="Rho_GTPase_activation_prot"/>
</dbReference>
<dbReference type="InterPro" id="IPR000198">
    <property type="entry name" value="RhoGAP_dom"/>
</dbReference>
<name>A0AAD4LB59_9AGAM</name>
<dbReference type="Proteomes" id="UP001201163">
    <property type="component" value="Unassembled WGS sequence"/>
</dbReference>
<gene>
    <name evidence="4" type="ORF">EDB92DRAFT_2033584</name>
</gene>
<dbReference type="Gene3D" id="1.20.1270.60">
    <property type="entry name" value="Arfaptin homology (AH) domain/BAR domain"/>
    <property type="match status" value="1"/>
</dbReference>
<dbReference type="PANTHER" id="PTHR23176">
    <property type="entry name" value="RHO/RAC/CDC GTPASE-ACTIVATING PROTEIN"/>
    <property type="match status" value="1"/>
</dbReference>
<feature type="domain" description="Rho-GAP" evidence="3">
    <location>
        <begin position="312"/>
        <end position="505"/>
    </location>
</feature>
<dbReference type="SMART" id="SM00324">
    <property type="entry name" value="RhoGAP"/>
    <property type="match status" value="1"/>
</dbReference>
<evidence type="ECO:0000256" key="1">
    <source>
        <dbReference type="ARBA" id="ARBA00022468"/>
    </source>
</evidence>
<dbReference type="PANTHER" id="PTHR23176:SF134">
    <property type="entry name" value="RHO-TYPE GTPASE-ACTIVATING PROTEIN"/>
    <property type="match status" value="1"/>
</dbReference>